<sequence length="458" mass="50639">MAKVATTTKTPAKAITKKKSKPEVAKPTSDPPAAAALKGSKKAKGKEKEDAAPAPVVVEPTENSAKKGKRSHKAEGTLAETKEAEVEKPVAKKGTKRKAQDEVVEAAKGTKEKAVEKVEVEVKKSAAKKAKVEKAEGETKSKKAKKSKDGVEEVEEVVPEETIPELPAKVKGKAKKEQSEEKGNEEDKKASFKNAKKITEPTPTSISAPSSRKVKGTKAAKPPSPSPEPEENDEQASEDEDDESAHLFGFSTDEDDSSDEEAMNEDDAPGIDVKKLPTIAKDDAVVKQKLEKAKRKPTVDRGVIYLGRIPHGFYEDQMKSYFNQFGDVTRLRLSRNKRTGKSKHYAFIEFESSSVAQIVAETMDNYLLMGHILTCKVIPKDEVHPELWVGANRKWRKVPHDRISRLEHNKPRTGQERKRAETRLLKQQEEKKRKLADAGIDYDFSAIAYKKKPKATEA</sequence>
<accession>A0A8K0XPP6</accession>
<feature type="compositionally biased region" description="Basic and acidic residues" evidence="5">
    <location>
        <begin position="175"/>
        <end position="190"/>
    </location>
</feature>
<name>A0A8K0XPP6_9AGAR</name>
<comment type="caution">
    <text evidence="7">The sequence shown here is derived from an EMBL/GenBank/DDBJ whole genome shotgun (WGS) entry which is preliminary data.</text>
</comment>
<evidence type="ECO:0000256" key="1">
    <source>
        <dbReference type="ARBA" id="ARBA00004604"/>
    </source>
</evidence>
<feature type="compositionally biased region" description="Acidic residues" evidence="5">
    <location>
        <begin position="228"/>
        <end position="243"/>
    </location>
</feature>
<reference evidence="7" key="1">
    <citation type="journal article" date="2021" name="New Phytol.">
        <title>Evolutionary innovations through gain and loss of genes in the ectomycorrhizal Boletales.</title>
        <authorList>
            <person name="Wu G."/>
            <person name="Miyauchi S."/>
            <person name="Morin E."/>
            <person name="Kuo A."/>
            <person name="Drula E."/>
            <person name="Varga T."/>
            <person name="Kohler A."/>
            <person name="Feng B."/>
            <person name="Cao Y."/>
            <person name="Lipzen A."/>
            <person name="Daum C."/>
            <person name="Hundley H."/>
            <person name="Pangilinan J."/>
            <person name="Johnson J."/>
            <person name="Barry K."/>
            <person name="LaButti K."/>
            <person name="Ng V."/>
            <person name="Ahrendt S."/>
            <person name="Min B."/>
            <person name="Choi I.G."/>
            <person name="Park H."/>
            <person name="Plett J.M."/>
            <person name="Magnuson J."/>
            <person name="Spatafora J.W."/>
            <person name="Nagy L.G."/>
            <person name="Henrissat B."/>
            <person name="Grigoriev I.V."/>
            <person name="Yang Z.L."/>
            <person name="Xu J."/>
            <person name="Martin F.M."/>
        </authorList>
    </citation>
    <scope>NUCLEOTIDE SEQUENCE</scope>
    <source>
        <strain evidence="7">KKN 215</strain>
    </source>
</reference>
<feature type="compositionally biased region" description="Acidic residues" evidence="5">
    <location>
        <begin position="252"/>
        <end position="269"/>
    </location>
</feature>
<dbReference type="InterPro" id="IPR000504">
    <property type="entry name" value="RRM_dom"/>
</dbReference>
<evidence type="ECO:0000256" key="2">
    <source>
        <dbReference type="ARBA" id="ARBA00022884"/>
    </source>
</evidence>
<feature type="region of interest" description="Disordered" evidence="5">
    <location>
        <begin position="1"/>
        <end position="273"/>
    </location>
</feature>
<dbReference type="PROSITE" id="PS50102">
    <property type="entry name" value="RRM"/>
    <property type="match status" value="1"/>
</dbReference>
<evidence type="ECO:0000256" key="5">
    <source>
        <dbReference type="SAM" id="MobiDB-lite"/>
    </source>
</evidence>
<dbReference type="OrthoDB" id="21467at2759"/>
<dbReference type="Pfam" id="PF00076">
    <property type="entry name" value="RRM_1"/>
    <property type="match status" value="1"/>
</dbReference>
<evidence type="ECO:0000313" key="7">
    <source>
        <dbReference type="EMBL" id="KAH8100151.1"/>
    </source>
</evidence>
<keyword evidence="3" id="KW-0539">Nucleus</keyword>
<dbReference type="Proteomes" id="UP000813824">
    <property type="component" value="Unassembled WGS sequence"/>
</dbReference>
<comment type="subcellular location">
    <subcellularLocation>
        <location evidence="1">Nucleus</location>
        <location evidence="1">Nucleolus</location>
    </subcellularLocation>
</comment>
<proteinExistence type="predicted"/>
<protein>
    <recommendedName>
        <fullName evidence="6">RRM domain-containing protein</fullName>
    </recommendedName>
</protein>
<feature type="compositionally biased region" description="Acidic residues" evidence="5">
    <location>
        <begin position="152"/>
        <end position="163"/>
    </location>
</feature>
<evidence type="ECO:0000256" key="3">
    <source>
        <dbReference type="ARBA" id="ARBA00023242"/>
    </source>
</evidence>
<dbReference type="InterPro" id="IPR012677">
    <property type="entry name" value="Nucleotide-bd_a/b_plait_sf"/>
</dbReference>
<feature type="compositionally biased region" description="Low complexity" evidence="5">
    <location>
        <begin position="1"/>
        <end position="14"/>
    </location>
</feature>
<feature type="domain" description="RRM" evidence="6">
    <location>
        <begin position="302"/>
        <end position="380"/>
    </location>
</feature>
<organism evidence="7 8">
    <name type="scientific">Cristinia sonorae</name>
    <dbReference type="NCBI Taxonomy" id="1940300"/>
    <lineage>
        <taxon>Eukaryota</taxon>
        <taxon>Fungi</taxon>
        <taxon>Dikarya</taxon>
        <taxon>Basidiomycota</taxon>
        <taxon>Agaricomycotina</taxon>
        <taxon>Agaricomycetes</taxon>
        <taxon>Agaricomycetidae</taxon>
        <taxon>Agaricales</taxon>
        <taxon>Pleurotineae</taxon>
        <taxon>Stephanosporaceae</taxon>
        <taxon>Cristinia</taxon>
    </lineage>
</organism>
<feature type="compositionally biased region" description="Basic and acidic residues" evidence="5">
    <location>
        <begin position="80"/>
        <end position="90"/>
    </location>
</feature>
<keyword evidence="2 4" id="KW-0694">RNA-binding</keyword>
<gene>
    <name evidence="7" type="ORF">BXZ70DRAFT_1008654</name>
</gene>
<feature type="compositionally biased region" description="Basic and acidic residues" evidence="5">
    <location>
        <begin position="108"/>
        <end position="151"/>
    </location>
</feature>
<dbReference type="InterPro" id="IPR035979">
    <property type="entry name" value="RBD_domain_sf"/>
</dbReference>
<feature type="region of interest" description="Disordered" evidence="5">
    <location>
        <begin position="402"/>
        <end position="434"/>
    </location>
</feature>
<feature type="compositionally biased region" description="Polar residues" evidence="5">
    <location>
        <begin position="201"/>
        <end position="210"/>
    </location>
</feature>
<dbReference type="SUPFAM" id="SSF54928">
    <property type="entry name" value="RNA-binding domain, RBD"/>
    <property type="match status" value="1"/>
</dbReference>
<dbReference type="GO" id="GO:0003723">
    <property type="term" value="F:RNA binding"/>
    <property type="evidence" value="ECO:0007669"/>
    <property type="project" value="UniProtKB-UniRule"/>
</dbReference>
<dbReference type="SMART" id="SM00360">
    <property type="entry name" value="RRM"/>
    <property type="match status" value="1"/>
</dbReference>
<dbReference type="AlphaFoldDB" id="A0A8K0XPP6"/>
<evidence type="ECO:0000313" key="8">
    <source>
        <dbReference type="Proteomes" id="UP000813824"/>
    </source>
</evidence>
<dbReference type="EMBL" id="JAEVFJ010000017">
    <property type="protein sequence ID" value="KAH8100151.1"/>
    <property type="molecule type" value="Genomic_DNA"/>
</dbReference>
<evidence type="ECO:0000259" key="6">
    <source>
        <dbReference type="PROSITE" id="PS50102"/>
    </source>
</evidence>
<dbReference type="CDD" id="cd12307">
    <property type="entry name" value="RRM_NIFK_like"/>
    <property type="match status" value="1"/>
</dbReference>
<dbReference type="GO" id="GO:0005730">
    <property type="term" value="C:nucleolus"/>
    <property type="evidence" value="ECO:0007669"/>
    <property type="project" value="UniProtKB-SubCell"/>
</dbReference>
<dbReference type="Gene3D" id="3.30.70.330">
    <property type="match status" value="1"/>
</dbReference>
<dbReference type="PANTHER" id="PTHR46754">
    <property type="entry name" value="MKI67 FHA DOMAIN-INTERACTING NUCLEOLAR PHOSPHOPROTEIN"/>
    <property type="match status" value="1"/>
</dbReference>
<evidence type="ECO:0000256" key="4">
    <source>
        <dbReference type="PROSITE-ProRule" id="PRU00176"/>
    </source>
</evidence>
<keyword evidence="8" id="KW-1185">Reference proteome</keyword>